<dbReference type="Proteomes" id="UP000019132">
    <property type="component" value="Unassembled WGS sequence"/>
</dbReference>
<dbReference type="AlphaFoldDB" id="K3X3Y1"/>
<dbReference type="eggNOG" id="KOG0800">
    <property type="taxonomic scope" value="Eukaryota"/>
</dbReference>
<evidence type="ECO:0000313" key="4">
    <source>
        <dbReference type="Proteomes" id="UP000019132"/>
    </source>
</evidence>
<dbReference type="EMBL" id="GL376621">
    <property type="status" value="NOT_ANNOTATED_CDS"/>
    <property type="molecule type" value="Genomic_DNA"/>
</dbReference>
<name>K3X3Y1_GLOUD</name>
<dbReference type="InterPro" id="IPR001841">
    <property type="entry name" value="Znf_RING"/>
</dbReference>
<dbReference type="Gene3D" id="3.30.40.10">
    <property type="entry name" value="Zinc/RING finger domain, C3HC4 (zinc finger)"/>
    <property type="match status" value="1"/>
</dbReference>
<keyword evidence="1" id="KW-0479">Metal-binding</keyword>
<dbReference type="PROSITE" id="PS50089">
    <property type="entry name" value="ZF_RING_2"/>
    <property type="match status" value="1"/>
</dbReference>
<dbReference type="InterPro" id="IPR013083">
    <property type="entry name" value="Znf_RING/FYVE/PHD"/>
</dbReference>
<reference evidence="4" key="1">
    <citation type="journal article" date="2010" name="Genome Biol.">
        <title>Genome sequence of the necrotrophic plant pathogen Pythium ultimum reveals original pathogenicity mechanisms and effector repertoire.</title>
        <authorList>
            <person name="Levesque C.A."/>
            <person name="Brouwer H."/>
            <person name="Cano L."/>
            <person name="Hamilton J.P."/>
            <person name="Holt C."/>
            <person name="Huitema E."/>
            <person name="Raffaele S."/>
            <person name="Robideau G.P."/>
            <person name="Thines M."/>
            <person name="Win J."/>
            <person name="Zerillo M.M."/>
            <person name="Beakes G.W."/>
            <person name="Boore J.L."/>
            <person name="Busam D."/>
            <person name="Dumas B."/>
            <person name="Ferriera S."/>
            <person name="Fuerstenberg S.I."/>
            <person name="Gachon C.M."/>
            <person name="Gaulin E."/>
            <person name="Govers F."/>
            <person name="Grenville-Briggs L."/>
            <person name="Horner N."/>
            <person name="Hostetler J."/>
            <person name="Jiang R.H."/>
            <person name="Johnson J."/>
            <person name="Krajaejun T."/>
            <person name="Lin H."/>
            <person name="Meijer H.J."/>
            <person name="Moore B."/>
            <person name="Morris P."/>
            <person name="Phuntmart V."/>
            <person name="Puiu D."/>
            <person name="Shetty J."/>
            <person name="Stajich J.E."/>
            <person name="Tripathy S."/>
            <person name="Wawra S."/>
            <person name="van West P."/>
            <person name="Whitty B.R."/>
            <person name="Coutinho P.M."/>
            <person name="Henrissat B."/>
            <person name="Martin F."/>
            <person name="Thomas P.D."/>
            <person name="Tyler B.M."/>
            <person name="De Vries R.P."/>
            <person name="Kamoun S."/>
            <person name="Yandell M."/>
            <person name="Tisserat N."/>
            <person name="Buell C.R."/>
        </authorList>
    </citation>
    <scope>NUCLEOTIDE SEQUENCE</scope>
    <source>
        <strain evidence="4">DAOM:BR144</strain>
    </source>
</reference>
<keyword evidence="1" id="KW-0863">Zinc-finger</keyword>
<dbReference type="HOGENOM" id="CLU_2447474_0_0_1"/>
<evidence type="ECO:0000256" key="1">
    <source>
        <dbReference type="PROSITE-ProRule" id="PRU00175"/>
    </source>
</evidence>
<feature type="domain" description="RING-type" evidence="2">
    <location>
        <begin position="44"/>
        <end position="83"/>
    </location>
</feature>
<dbReference type="SUPFAM" id="SSF57850">
    <property type="entry name" value="RING/U-box"/>
    <property type="match status" value="1"/>
</dbReference>
<dbReference type="PANTHER" id="PTHR14991:SF0">
    <property type="entry name" value="RING FINGER PROTEIN 32"/>
    <property type="match status" value="1"/>
</dbReference>
<proteinExistence type="predicted"/>
<organism evidence="3 4">
    <name type="scientific">Globisporangium ultimum (strain ATCC 200006 / CBS 805.95 / DAOM BR144)</name>
    <name type="common">Pythium ultimum</name>
    <dbReference type="NCBI Taxonomy" id="431595"/>
    <lineage>
        <taxon>Eukaryota</taxon>
        <taxon>Sar</taxon>
        <taxon>Stramenopiles</taxon>
        <taxon>Oomycota</taxon>
        <taxon>Peronosporomycetes</taxon>
        <taxon>Pythiales</taxon>
        <taxon>Pythiaceae</taxon>
        <taxon>Globisporangium</taxon>
    </lineage>
</organism>
<protein>
    <recommendedName>
        <fullName evidence="2">RING-type domain-containing protein</fullName>
    </recommendedName>
</protein>
<dbReference type="STRING" id="431595.K3X3Y1"/>
<keyword evidence="1" id="KW-0862">Zinc</keyword>
<keyword evidence="4" id="KW-1185">Reference proteome</keyword>
<reference evidence="4" key="2">
    <citation type="submission" date="2010-04" db="EMBL/GenBank/DDBJ databases">
        <authorList>
            <person name="Buell R."/>
            <person name="Hamilton J."/>
            <person name="Hostetler J."/>
        </authorList>
    </citation>
    <scope>NUCLEOTIDE SEQUENCE [LARGE SCALE GENOMIC DNA]</scope>
    <source>
        <strain evidence="4">DAOM:BR144</strain>
    </source>
</reference>
<dbReference type="Pfam" id="PF17123">
    <property type="entry name" value="zf-RING_11"/>
    <property type="match status" value="1"/>
</dbReference>
<sequence>QKRVPLSLAQKRGLVACPPPKLSRDEWERCEKQAADRGDLSQPCSICREPYGVKQQVILSCSHMFHLDCITSFERSRKLCCCPQKVWALS</sequence>
<dbReference type="GO" id="GO:0008270">
    <property type="term" value="F:zinc ion binding"/>
    <property type="evidence" value="ECO:0007669"/>
    <property type="project" value="UniProtKB-KW"/>
</dbReference>
<accession>K3X3Y1</accession>
<reference evidence="3" key="3">
    <citation type="submission" date="2015-02" db="UniProtKB">
        <authorList>
            <consortium name="EnsemblProtists"/>
        </authorList>
    </citation>
    <scope>IDENTIFICATION</scope>
    <source>
        <strain evidence="3">DAOM BR144</strain>
    </source>
</reference>
<dbReference type="InParanoid" id="K3X3Y1"/>
<dbReference type="InterPro" id="IPR042862">
    <property type="entry name" value="RNF32"/>
</dbReference>
<dbReference type="PANTHER" id="PTHR14991">
    <property type="entry name" value="RING FINGER PROTEIN 32"/>
    <property type="match status" value="1"/>
</dbReference>
<dbReference type="VEuPathDB" id="FungiDB:PYU1_G011904"/>
<evidence type="ECO:0000259" key="2">
    <source>
        <dbReference type="PROSITE" id="PS50089"/>
    </source>
</evidence>
<dbReference type="EnsemblProtists" id="PYU1_T011930">
    <property type="protein sequence ID" value="PYU1_T011930"/>
    <property type="gene ID" value="PYU1_G011904"/>
</dbReference>
<evidence type="ECO:0000313" key="3">
    <source>
        <dbReference type="EnsemblProtists" id="PYU1_T011930"/>
    </source>
</evidence>